<accession>A0AAC9LGW3</accession>
<dbReference type="Gene3D" id="1.10.260.40">
    <property type="entry name" value="lambda repressor-like DNA-binding domains"/>
    <property type="match status" value="1"/>
</dbReference>
<evidence type="ECO:0000259" key="1">
    <source>
        <dbReference type="PROSITE" id="PS50943"/>
    </source>
</evidence>
<dbReference type="CDD" id="cd00093">
    <property type="entry name" value="HTH_XRE"/>
    <property type="match status" value="1"/>
</dbReference>
<proteinExistence type="predicted"/>
<keyword evidence="3" id="KW-1185">Reference proteome</keyword>
<dbReference type="SMART" id="SM00530">
    <property type="entry name" value="HTH_XRE"/>
    <property type="match status" value="1"/>
</dbReference>
<dbReference type="RefSeq" id="WP_075765736.1">
    <property type="nucleotide sequence ID" value="NZ_CP016076.1"/>
</dbReference>
<dbReference type="GO" id="GO:0003677">
    <property type="term" value="F:DNA binding"/>
    <property type="evidence" value="ECO:0007669"/>
    <property type="project" value="InterPro"/>
</dbReference>
<feature type="domain" description="HTH cro/C1-type" evidence="1">
    <location>
        <begin position="25"/>
        <end position="65"/>
    </location>
</feature>
<protein>
    <submittedName>
        <fullName evidence="2">DNA binding protein with helix-turn-helix domain</fullName>
    </submittedName>
</protein>
<dbReference type="AlphaFoldDB" id="A0AAC9LGW3"/>
<evidence type="ECO:0000313" key="3">
    <source>
        <dbReference type="Proteomes" id="UP000185511"/>
    </source>
</evidence>
<dbReference type="InterPro" id="IPR043917">
    <property type="entry name" value="DUF5753"/>
</dbReference>
<dbReference type="KEGG" id="acad:UA74_27290"/>
<dbReference type="InterPro" id="IPR001387">
    <property type="entry name" value="Cro/C1-type_HTH"/>
</dbReference>
<dbReference type="SUPFAM" id="SSF47413">
    <property type="entry name" value="lambda repressor-like DNA-binding domains"/>
    <property type="match status" value="1"/>
</dbReference>
<dbReference type="Pfam" id="PF19054">
    <property type="entry name" value="DUF5753"/>
    <property type="match status" value="1"/>
</dbReference>
<name>A0AAC9LGW3_9PSEU</name>
<dbReference type="EMBL" id="CP016076">
    <property type="protein sequence ID" value="APU17461.1"/>
    <property type="molecule type" value="Genomic_DNA"/>
</dbReference>
<dbReference type="Pfam" id="PF13560">
    <property type="entry name" value="HTH_31"/>
    <property type="match status" value="1"/>
</dbReference>
<dbReference type="InterPro" id="IPR010982">
    <property type="entry name" value="Lambda_DNA-bd_dom_sf"/>
</dbReference>
<dbReference type="Proteomes" id="UP000185511">
    <property type="component" value="Chromosome"/>
</dbReference>
<dbReference type="PROSITE" id="PS50943">
    <property type="entry name" value="HTH_CROC1"/>
    <property type="match status" value="1"/>
</dbReference>
<gene>
    <name evidence="2" type="ORF">UA74_27290</name>
</gene>
<evidence type="ECO:0000313" key="2">
    <source>
        <dbReference type="EMBL" id="APU17461.1"/>
    </source>
</evidence>
<reference evidence="3" key="1">
    <citation type="submission" date="2016-06" db="EMBL/GenBank/DDBJ databases">
        <title>Complete genome sequence of Actinoalloteichus fjordicus DSM 46855 (=ADI127-17), type strain of the new species Actinoalloteichus fjordicus.</title>
        <authorList>
            <person name="Ruckert C."/>
            <person name="Nouioui I."/>
            <person name="Willmese J."/>
            <person name="van Wezel G."/>
            <person name="Klenk H.-P."/>
            <person name="Kalinowski J."/>
            <person name="Zotchev S.B."/>
        </authorList>
    </citation>
    <scope>NUCLEOTIDE SEQUENCE [LARGE SCALE GENOMIC DNA]</scope>
    <source>
        <strain evidence="3">ADI127-7</strain>
    </source>
</reference>
<sequence>MNLPPQNNSGAPNVHEARVALGKRLRELRRRAGLTGMQLAESLSWPQSKVSKLETARQTPSPEDIRAWIRITDSGSQTEELLTALQTLEAQHAEWQRVLNPGLQPHQQKLSELDAKTRVFRAFEATVIPGLLQTAAYARARMAQGVILYNANNDIGEAVRARMRRQELLYREDKRFHFVITEAALRLRLSAPNVMLAQLDRLVSLSTLPNVRLGVISSSAQYVVGPWHGFWLRDNERVLIETFSAELNLVQAPEIALYSKIFEQFAAIATYGRSAREIITCVADELASEASPEGE</sequence>
<organism evidence="2 3">
    <name type="scientific">Actinoalloteichus fjordicus</name>
    <dbReference type="NCBI Taxonomy" id="1612552"/>
    <lineage>
        <taxon>Bacteria</taxon>
        <taxon>Bacillati</taxon>
        <taxon>Actinomycetota</taxon>
        <taxon>Actinomycetes</taxon>
        <taxon>Pseudonocardiales</taxon>
        <taxon>Pseudonocardiaceae</taxon>
        <taxon>Actinoalloteichus</taxon>
    </lineage>
</organism>